<dbReference type="EMBL" id="GGFK01015389">
    <property type="protein sequence ID" value="MBW48710.1"/>
    <property type="molecule type" value="Transcribed_RNA"/>
</dbReference>
<sequence>MKMRRIVVGALSTLRIAASAWRADASSRRSSGVHSGEGLMHLSPLAACFRLIRTEGKRKRKKREKRSLTNVCGRT</sequence>
<evidence type="ECO:0000256" key="1">
    <source>
        <dbReference type="SAM" id="MobiDB-lite"/>
    </source>
</evidence>
<evidence type="ECO:0000313" key="2">
    <source>
        <dbReference type="EMBL" id="MBW48710.1"/>
    </source>
</evidence>
<reference evidence="2" key="1">
    <citation type="submission" date="2018-01" db="EMBL/GenBank/DDBJ databases">
        <title>An insight into the sialome of Amazonian anophelines.</title>
        <authorList>
            <person name="Ribeiro J.M."/>
            <person name="Scarpassa V."/>
            <person name="Calvo E."/>
        </authorList>
    </citation>
    <scope>NUCLEOTIDE SEQUENCE</scope>
    <source>
        <tissue evidence="2">Salivary glands</tissue>
    </source>
</reference>
<feature type="compositionally biased region" description="Basic residues" evidence="1">
    <location>
        <begin position="56"/>
        <end position="65"/>
    </location>
</feature>
<accession>A0A2M4B6U5</accession>
<dbReference type="AlphaFoldDB" id="A0A2M4B6U5"/>
<name>A0A2M4B6U5_9DIPT</name>
<protein>
    <submittedName>
        <fullName evidence="2">Putative secreted protein</fullName>
    </submittedName>
</protein>
<feature type="region of interest" description="Disordered" evidence="1">
    <location>
        <begin position="56"/>
        <end position="75"/>
    </location>
</feature>
<organism evidence="2">
    <name type="scientific">Anopheles triannulatus</name>
    <dbReference type="NCBI Taxonomy" id="58253"/>
    <lineage>
        <taxon>Eukaryota</taxon>
        <taxon>Metazoa</taxon>
        <taxon>Ecdysozoa</taxon>
        <taxon>Arthropoda</taxon>
        <taxon>Hexapoda</taxon>
        <taxon>Insecta</taxon>
        <taxon>Pterygota</taxon>
        <taxon>Neoptera</taxon>
        <taxon>Endopterygota</taxon>
        <taxon>Diptera</taxon>
        <taxon>Nematocera</taxon>
        <taxon>Culicoidea</taxon>
        <taxon>Culicidae</taxon>
        <taxon>Anophelinae</taxon>
        <taxon>Anopheles</taxon>
    </lineage>
</organism>
<proteinExistence type="predicted"/>